<dbReference type="Pfam" id="PF00378">
    <property type="entry name" value="ECH_1"/>
    <property type="match status" value="1"/>
</dbReference>
<reference evidence="1" key="1">
    <citation type="submission" date="2021-04" db="EMBL/GenBank/DDBJ databases">
        <title>Complete genome sequence for Sulfitobacter sp. strain JK7-1.</title>
        <authorList>
            <person name="Park S.-J."/>
        </authorList>
    </citation>
    <scope>NUCLEOTIDE SEQUENCE</scope>
    <source>
        <strain evidence="1">JK7-1</strain>
    </source>
</reference>
<organism evidence="1 2">
    <name type="scientific">Sulfitobacter albidus</name>
    <dbReference type="NCBI Taxonomy" id="2829501"/>
    <lineage>
        <taxon>Bacteria</taxon>
        <taxon>Pseudomonadati</taxon>
        <taxon>Pseudomonadota</taxon>
        <taxon>Alphaproteobacteria</taxon>
        <taxon>Rhodobacterales</taxon>
        <taxon>Roseobacteraceae</taxon>
        <taxon>Sulfitobacter</taxon>
    </lineage>
</organism>
<sequence>MIFVEIQDNIAFVQMDDAKLNVVNPAFIQGMNAALDEADAAKAKAVVLAGRGGVFSAGFDLREFSKGADATRAQVLGGFDLLLRLMAHPRPTIAACTGHGIGMGAFLLMVCDYRVGAEGDFKFSMPESRIGLDLGAFLIAIAQSRITPKYLTRMAVLSEELDIAQAREAGLLDETGAADTVVELAMAHAKTFAAMPAVFSKNKREIKATTLAHMRDALADLKSA</sequence>
<gene>
    <name evidence="1" type="ORF">KDD17_17575</name>
</gene>
<dbReference type="Proteomes" id="UP000683291">
    <property type="component" value="Chromosome pJK7-1-1"/>
</dbReference>
<evidence type="ECO:0000313" key="2">
    <source>
        <dbReference type="Proteomes" id="UP000683291"/>
    </source>
</evidence>
<proteinExistence type="predicted"/>
<evidence type="ECO:0000313" key="1">
    <source>
        <dbReference type="EMBL" id="QUJ78152.1"/>
    </source>
</evidence>
<keyword evidence="2" id="KW-1185">Reference proteome</keyword>
<dbReference type="CDD" id="cd06558">
    <property type="entry name" value="crotonase-like"/>
    <property type="match status" value="1"/>
</dbReference>
<dbReference type="KEGG" id="sual:KDD17_17575"/>
<accession>A0A975PNS1</accession>
<dbReference type="GO" id="GO:0003824">
    <property type="term" value="F:catalytic activity"/>
    <property type="evidence" value="ECO:0007669"/>
    <property type="project" value="UniProtKB-ARBA"/>
</dbReference>
<dbReference type="SUPFAM" id="SSF52096">
    <property type="entry name" value="ClpP/crotonase"/>
    <property type="match status" value="1"/>
</dbReference>
<dbReference type="Gene3D" id="3.90.226.10">
    <property type="entry name" value="2-enoyl-CoA Hydratase, Chain A, domain 1"/>
    <property type="match status" value="1"/>
</dbReference>
<dbReference type="EMBL" id="CP073582">
    <property type="protein sequence ID" value="QUJ78152.1"/>
    <property type="molecule type" value="Genomic_DNA"/>
</dbReference>
<dbReference type="InterPro" id="IPR029045">
    <property type="entry name" value="ClpP/crotonase-like_dom_sf"/>
</dbReference>
<dbReference type="AlphaFoldDB" id="A0A975PNS1"/>
<protein>
    <submittedName>
        <fullName evidence="1">Crotonase/enoyl-CoA hydratase family protein</fullName>
    </submittedName>
</protein>
<name>A0A975PNS1_9RHOB</name>
<dbReference type="NCBIfam" id="NF004858">
    <property type="entry name" value="PRK06213.1"/>
    <property type="match status" value="1"/>
</dbReference>
<dbReference type="GO" id="GO:0006635">
    <property type="term" value="P:fatty acid beta-oxidation"/>
    <property type="evidence" value="ECO:0007669"/>
    <property type="project" value="TreeGrafter"/>
</dbReference>
<dbReference type="PANTHER" id="PTHR11941:SF54">
    <property type="entry name" value="ENOYL-COA HYDRATASE, MITOCHONDRIAL"/>
    <property type="match status" value="1"/>
</dbReference>
<dbReference type="RefSeq" id="WP_212706344.1">
    <property type="nucleotide sequence ID" value="NZ_CP073582.1"/>
</dbReference>
<dbReference type="InterPro" id="IPR001753">
    <property type="entry name" value="Enoyl-CoA_hydra/iso"/>
</dbReference>
<dbReference type="PANTHER" id="PTHR11941">
    <property type="entry name" value="ENOYL-COA HYDRATASE-RELATED"/>
    <property type="match status" value="1"/>
</dbReference>